<dbReference type="Proteomes" id="UP000525078">
    <property type="component" value="Unassembled WGS sequence"/>
</dbReference>
<gene>
    <name evidence="2" type="ORF">F8388_004914</name>
</gene>
<dbReference type="Pfam" id="PF13456">
    <property type="entry name" value="RVT_3"/>
    <property type="match status" value="1"/>
</dbReference>
<dbReference type="InterPro" id="IPR036397">
    <property type="entry name" value="RNaseH_sf"/>
</dbReference>
<dbReference type="PANTHER" id="PTHR47074">
    <property type="entry name" value="BNAC02G40300D PROTEIN"/>
    <property type="match status" value="1"/>
</dbReference>
<dbReference type="AlphaFoldDB" id="A0A7J6HNW0"/>
<comment type="caution">
    <text evidence="2">The sequence shown here is derived from an EMBL/GenBank/DDBJ whole genome shotgun (WGS) entry which is preliminary data.</text>
</comment>
<reference evidence="2 3" key="1">
    <citation type="journal article" date="2020" name="bioRxiv">
        <title>Sequence and annotation of 42 cannabis genomes reveals extensive copy number variation in cannabinoid synthesis and pathogen resistance genes.</title>
        <authorList>
            <person name="Mckernan K.J."/>
            <person name="Helbert Y."/>
            <person name="Kane L.T."/>
            <person name="Ebling H."/>
            <person name="Zhang L."/>
            <person name="Liu B."/>
            <person name="Eaton Z."/>
            <person name="Mclaughlin S."/>
            <person name="Kingan S."/>
            <person name="Baybayan P."/>
            <person name="Concepcion G."/>
            <person name="Jordan M."/>
            <person name="Riva A."/>
            <person name="Barbazuk W."/>
            <person name="Harkins T."/>
        </authorList>
    </citation>
    <scope>NUCLEOTIDE SEQUENCE [LARGE SCALE GENOMIC DNA]</scope>
    <source>
        <strain evidence="3">cv. Jamaican Lion 4</strain>
        <tissue evidence="2">Leaf</tissue>
    </source>
</reference>
<organism evidence="2 3">
    <name type="scientific">Cannabis sativa</name>
    <name type="common">Hemp</name>
    <name type="synonym">Marijuana</name>
    <dbReference type="NCBI Taxonomy" id="3483"/>
    <lineage>
        <taxon>Eukaryota</taxon>
        <taxon>Viridiplantae</taxon>
        <taxon>Streptophyta</taxon>
        <taxon>Embryophyta</taxon>
        <taxon>Tracheophyta</taxon>
        <taxon>Spermatophyta</taxon>
        <taxon>Magnoliopsida</taxon>
        <taxon>eudicotyledons</taxon>
        <taxon>Gunneridae</taxon>
        <taxon>Pentapetalae</taxon>
        <taxon>rosids</taxon>
        <taxon>fabids</taxon>
        <taxon>Rosales</taxon>
        <taxon>Cannabaceae</taxon>
        <taxon>Cannabis</taxon>
    </lineage>
</organism>
<feature type="domain" description="RNase H type-1" evidence="1">
    <location>
        <begin position="404"/>
        <end position="519"/>
    </location>
</feature>
<evidence type="ECO:0000313" key="3">
    <source>
        <dbReference type="Proteomes" id="UP000525078"/>
    </source>
</evidence>
<dbReference type="GO" id="GO:0003676">
    <property type="term" value="F:nucleic acid binding"/>
    <property type="evidence" value="ECO:0007669"/>
    <property type="project" value="InterPro"/>
</dbReference>
<name>A0A7J6HNW0_CANSA</name>
<accession>A0A7J6HNW0</accession>
<dbReference type="GO" id="GO:0004523">
    <property type="term" value="F:RNA-DNA hybrid ribonuclease activity"/>
    <property type="evidence" value="ECO:0007669"/>
    <property type="project" value="InterPro"/>
</dbReference>
<dbReference type="PANTHER" id="PTHR47074:SF11">
    <property type="entry name" value="REVERSE TRANSCRIPTASE-LIKE PROTEIN"/>
    <property type="match status" value="1"/>
</dbReference>
<evidence type="ECO:0000313" key="2">
    <source>
        <dbReference type="EMBL" id="KAF4396946.1"/>
    </source>
</evidence>
<evidence type="ECO:0000259" key="1">
    <source>
        <dbReference type="Pfam" id="PF13456"/>
    </source>
</evidence>
<protein>
    <recommendedName>
        <fullName evidence="1">RNase H type-1 domain-containing protein</fullName>
    </recommendedName>
</protein>
<dbReference type="InterPro" id="IPR044730">
    <property type="entry name" value="RNase_H-like_dom_plant"/>
</dbReference>
<sequence length="535" mass="59585">MRVTSNPFYIANTRTRLRPHIASPSSLAPTPLYRLNKPFIITESSFNESPYDYGMQHLGQPHTTSLGFSMASSSPNIFPQQPHDLNQPTILNPLTSGLNTAITLSSGFHMSLHQHTTTNLNPNHSAPVTTAEQLQASFPKASLTTAATVVATSCDNHHVIPVSQAFSTILADLNPTQPPRFAIGTTSASTPKTNLSRKAKLDRPDCLNAEDYFFGSDHRPLILSLHFQVDQANQAPRFILDKLWMSESGFENCLRHAWTLNPLTQNHNPLLGLNEKLHNFSSQLIIWKKSLGPPLHAQIREVQAQLKSVFADQLVMVPRSPFSMMPGFQDAQLSKRNNWLHSGLSTSPSQVLQWVENYLDQYQSCNTRGSTPSSTQEIPLLTTVNEPRTPTYRLRLSTNVAQDVRANEMGFGMALQSSQGETLLTLAKPWTRFYQPLLMEAHALQYALSWCHSHSLAPDSIVSDCKVLVNYICNKNTHNIHLNKFVTAINNLLSYFHNAFISYIPRGANEMAHSLAKKALGLDQEALWTSSTLAL</sequence>
<dbReference type="Gene3D" id="3.30.420.10">
    <property type="entry name" value="Ribonuclease H-like superfamily/Ribonuclease H"/>
    <property type="match status" value="1"/>
</dbReference>
<dbReference type="InterPro" id="IPR002156">
    <property type="entry name" value="RNaseH_domain"/>
</dbReference>
<dbReference type="InterPro" id="IPR012337">
    <property type="entry name" value="RNaseH-like_sf"/>
</dbReference>
<dbReference type="EMBL" id="JAATIP010000001">
    <property type="protein sequence ID" value="KAF4396946.1"/>
    <property type="molecule type" value="Genomic_DNA"/>
</dbReference>
<dbReference type="CDD" id="cd06222">
    <property type="entry name" value="RNase_H_like"/>
    <property type="match status" value="1"/>
</dbReference>
<proteinExistence type="predicted"/>
<dbReference type="InterPro" id="IPR052929">
    <property type="entry name" value="RNase_H-like_EbsB-rel"/>
</dbReference>
<dbReference type="SUPFAM" id="SSF53098">
    <property type="entry name" value="Ribonuclease H-like"/>
    <property type="match status" value="1"/>
</dbReference>